<evidence type="ECO:0008006" key="3">
    <source>
        <dbReference type="Google" id="ProtNLM"/>
    </source>
</evidence>
<organism evidence="1 2">
    <name type="scientific">Solanum bulbocastanum</name>
    <name type="common">Wild potato</name>
    <dbReference type="NCBI Taxonomy" id="147425"/>
    <lineage>
        <taxon>Eukaryota</taxon>
        <taxon>Viridiplantae</taxon>
        <taxon>Streptophyta</taxon>
        <taxon>Embryophyta</taxon>
        <taxon>Tracheophyta</taxon>
        <taxon>Spermatophyta</taxon>
        <taxon>Magnoliopsida</taxon>
        <taxon>eudicotyledons</taxon>
        <taxon>Gunneridae</taxon>
        <taxon>Pentapetalae</taxon>
        <taxon>asterids</taxon>
        <taxon>lamiids</taxon>
        <taxon>Solanales</taxon>
        <taxon>Solanaceae</taxon>
        <taxon>Solanoideae</taxon>
        <taxon>Solaneae</taxon>
        <taxon>Solanum</taxon>
    </lineage>
</organism>
<dbReference type="Gene3D" id="3.40.50.300">
    <property type="entry name" value="P-loop containing nucleotide triphosphate hydrolases"/>
    <property type="match status" value="1"/>
</dbReference>
<accession>A0AAN8YAS7</accession>
<name>A0AAN8YAS7_SOLBU</name>
<dbReference type="InterPro" id="IPR027417">
    <property type="entry name" value="P-loop_NTPase"/>
</dbReference>
<comment type="caution">
    <text evidence="1">The sequence shown here is derived from an EMBL/GenBank/DDBJ whole genome shotgun (WGS) entry which is preliminary data.</text>
</comment>
<dbReference type="SUPFAM" id="SSF52540">
    <property type="entry name" value="P-loop containing nucleoside triphosphate hydrolases"/>
    <property type="match status" value="1"/>
</dbReference>
<dbReference type="Proteomes" id="UP001371456">
    <property type="component" value="Unassembled WGS sequence"/>
</dbReference>
<proteinExistence type="predicted"/>
<evidence type="ECO:0000313" key="2">
    <source>
        <dbReference type="Proteomes" id="UP001371456"/>
    </source>
</evidence>
<dbReference type="EMBL" id="JBANQN010000006">
    <property type="protein sequence ID" value="KAK6786145.1"/>
    <property type="molecule type" value="Genomic_DNA"/>
</dbReference>
<protein>
    <recommendedName>
        <fullName evidence="3">Resistance protein</fullName>
    </recommendedName>
</protein>
<reference evidence="1 2" key="1">
    <citation type="submission" date="2024-02" db="EMBL/GenBank/DDBJ databases">
        <title>de novo genome assembly of Solanum bulbocastanum strain 11H21.</title>
        <authorList>
            <person name="Hosaka A.J."/>
        </authorList>
    </citation>
    <scope>NUCLEOTIDE SEQUENCE [LARGE SCALE GENOMIC DNA]</scope>
    <source>
        <tissue evidence="1">Young leaves</tissue>
    </source>
</reference>
<gene>
    <name evidence="1" type="ORF">RDI58_014670</name>
</gene>
<sequence>METNDVWIVGIWEMGGVGKTTIARVVFDRLSPQFRVQVSLQM</sequence>
<evidence type="ECO:0000313" key="1">
    <source>
        <dbReference type="EMBL" id="KAK6786145.1"/>
    </source>
</evidence>
<keyword evidence="2" id="KW-1185">Reference proteome</keyword>
<dbReference type="AlphaFoldDB" id="A0AAN8YAS7"/>